<evidence type="ECO:0000313" key="2">
    <source>
        <dbReference type="EMBL" id="CAI7994360.1"/>
    </source>
</evidence>
<sequence length="193" mass="21213">MHSGELKKAYRKMALKYHPDKNEDPGAEEKFKQIASAYEVLADEEKRKLYDKGGEEALKESGGGGHDAYDIFDMFFGGGGRRGKRENRTKDMIYPLKVSLDDLYNGRVSKLAVQRNIICDECKGKGGKEGAVVHCEECNGQGVVILLNTRIQDLCSSFSSDATCVGDVGKSSTVSPVATHCYCDRERESGCVL</sequence>
<name>A0AA35W515_GEOBA</name>
<accession>A0AA35W515</accession>
<proteinExistence type="predicted"/>
<dbReference type="InterPro" id="IPR018253">
    <property type="entry name" value="DnaJ_domain_CS"/>
</dbReference>
<dbReference type="SUPFAM" id="SSF46565">
    <property type="entry name" value="Chaperone J-domain"/>
    <property type="match status" value="1"/>
</dbReference>
<dbReference type="SMART" id="SM00271">
    <property type="entry name" value="DnaJ"/>
    <property type="match status" value="1"/>
</dbReference>
<comment type="caution">
    <text evidence="2">The sequence shown here is derived from an EMBL/GenBank/DDBJ whole genome shotgun (WGS) entry which is preliminary data.</text>
</comment>
<reference evidence="2" key="1">
    <citation type="submission" date="2023-03" db="EMBL/GenBank/DDBJ databases">
        <authorList>
            <person name="Steffen K."/>
            <person name="Cardenas P."/>
        </authorList>
    </citation>
    <scope>NUCLEOTIDE SEQUENCE</scope>
</reference>
<dbReference type="PANTHER" id="PTHR43888">
    <property type="entry name" value="DNAJ-LIKE-2, ISOFORM A-RELATED"/>
    <property type="match status" value="1"/>
</dbReference>
<dbReference type="AlphaFoldDB" id="A0AA35W515"/>
<dbReference type="InterPro" id="IPR036410">
    <property type="entry name" value="HSP_DnaJ_Cys-rich_dom_sf"/>
</dbReference>
<dbReference type="Gene3D" id="1.10.287.110">
    <property type="entry name" value="DnaJ domain"/>
    <property type="match status" value="1"/>
</dbReference>
<dbReference type="PROSITE" id="PS50076">
    <property type="entry name" value="DNAJ_2"/>
    <property type="match status" value="1"/>
</dbReference>
<dbReference type="GO" id="GO:0006457">
    <property type="term" value="P:protein folding"/>
    <property type="evidence" value="ECO:0007669"/>
    <property type="project" value="InterPro"/>
</dbReference>
<dbReference type="EMBL" id="CASHTH010000211">
    <property type="protein sequence ID" value="CAI7994360.1"/>
    <property type="molecule type" value="Genomic_DNA"/>
</dbReference>
<dbReference type="Gene3D" id="2.60.260.20">
    <property type="entry name" value="Urease metallochaperone UreE, N-terminal domain"/>
    <property type="match status" value="1"/>
</dbReference>
<feature type="domain" description="J" evidence="1">
    <location>
        <begin position="1"/>
        <end position="54"/>
    </location>
</feature>
<dbReference type="InterPro" id="IPR044713">
    <property type="entry name" value="DNJA1/2-like"/>
</dbReference>
<organism evidence="2 3">
    <name type="scientific">Geodia barretti</name>
    <name type="common">Barrett's horny sponge</name>
    <dbReference type="NCBI Taxonomy" id="519541"/>
    <lineage>
        <taxon>Eukaryota</taxon>
        <taxon>Metazoa</taxon>
        <taxon>Porifera</taxon>
        <taxon>Demospongiae</taxon>
        <taxon>Heteroscleromorpha</taxon>
        <taxon>Tetractinellida</taxon>
        <taxon>Astrophorina</taxon>
        <taxon>Geodiidae</taxon>
        <taxon>Geodia</taxon>
    </lineage>
</organism>
<dbReference type="Gene3D" id="2.10.230.10">
    <property type="entry name" value="Heat shock protein DnaJ, cysteine-rich domain"/>
    <property type="match status" value="1"/>
</dbReference>
<evidence type="ECO:0000259" key="1">
    <source>
        <dbReference type="PROSITE" id="PS50076"/>
    </source>
</evidence>
<dbReference type="CDD" id="cd06257">
    <property type="entry name" value="DnaJ"/>
    <property type="match status" value="1"/>
</dbReference>
<dbReference type="SUPFAM" id="SSF57938">
    <property type="entry name" value="DnaJ/Hsp40 cysteine-rich domain"/>
    <property type="match status" value="1"/>
</dbReference>
<dbReference type="GO" id="GO:0030544">
    <property type="term" value="F:Hsp70 protein binding"/>
    <property type="evidence" value="ECO:0007669"/>
    <property type="project" value="InterPro"/>
</dbReference>
<gene>
    <name evidence="2" type="ORF">GBAR_LOCUS1430</name>
</gene>
<dbReference type="InterPro" id="IPR036869">
    <property type="entry name" value="J_dom_sf"/>
</dbReference>
<protein>
    <submittedName>
        <fullName evidence="2">DnaJ homolog subfamily A member 1</fullName>
    </submittedName>
</protein>
<dbReference type="PRINTS" id="PR00625">
    <property type="entry name" value="JDOMAIN"/>
</dbReference>
<dbReference type="PROSITE" id="PS00636">
    <property type="entry name" value="DNAJ_1"/>
    <property type="match status" value="1"/>
</dbReference>
<dbReference type="Proteomes" id="UP001174909">
    <property type="component" value="Unassembled WGS sequence"/>
</dbReference>
<dbReference type="InterPro" id="IPR001623">
    <property type="entry name" value="DnaJ_domain"/>
</dbReference>
<evidence type="ECO:0000313" key="3">
    <source>
        <dbReference type="Proteomes" id="UP001174909"/>
    </source>
</evidence>
<keyword evidence="3" id="KW-1185">Reference proteome</keyword>
<dbReference type="Pfam" id="PF00226">
    <property type="entry name" value="DnaJ"/>
    <property type="match status" value="1"/>
</dbReference>